<feature type="compositionally biased region" description="Low complexity" evidence="1">
    <location>
        <begin position="13"/>
        <end position="29"/>
    </location>
</feature>
<feature type="compositionally biased region" description="Basic and acidic residues" evidence="1">
    <location>
        <begin position="1"/>
        <end position="12"/>
    </location>
</feature>
<name>A0A6J4NJL2_9ACTN</name>
<evidence type="ECO:0000313" key="2">
    <source>
        <dbReference type="EMBL" id="CAA9390047.1"/>
    </source>
</evidence>
<accession>A0A6J4NJL2</accession>
<organism evidence="2">
    <name type="scientific">uncultured Nocardioides sp</name>
    <dbReference type="NCBI Taxonomy" id="198441"/>
    <lineage>
        <taxon>Bacteria</taxon>
        <taxon>Bacillati</taxon>
        <taxon>Actinomycetota</taxon>
        <taxon>Actinomycetes</taxon>
        <taxon>Propionibacteriales</taxon>
        <taxon>Nocardioidaceae</taxon>
        <taxon>Nocardioides</taxon>
        <taxon>environmental samples</taxon>
    </lineage>
</organism>
<feature type="non-terminal residue" evidence="2">
    <location>
        <position position="43"/>
    </location>
</feature>
<protein>
    <submittedName>
        <fullName evidence="2">Uncharacterized protein</fullName>
    </submittedName>
</protein>
<feature type="region of interest" description="Disordered" evidence="1">
    <location>
        <begin position="1"/>
        <end position="43"/>
    </location>
</feature>
<dbReference type="AlphaFoldDB" id="A0A6J4NJL2"/>
<evidence type="ECO:0000256" key="1">
    <source>
        <dbReference type="SAM" id="MobiDB-lite"/>
    </source>
</evidence>
<feature type="non-terminal residue" evidence="2">
    <location>
        <position position="1"/>
    </location>
</feature>
<sequence>GEHADHLDRDDGLPPGRRGAPLGRVPGVRLGDPGQLLGQGEGV</sequence>
<proteinExistence type="predicted"/>
<dbReference type="EMBL" id="CADCUP010000106">
    <property type="protein sequence ID" value="CAA9390047.1"/>
    <property type="molecule type" value="Genomic_DNA"/>
</dbReference>
<gene>
    <name evidence="2" type="ORF">AVDCRST_MAG06-1513</name>
</gene>
<reference evidence="2" key="1">
    <citation type="submission" date="2020-02" db="EMBL/GenBank/DDBJ databases">
        <authorList>
            <person name="Meier V. D."/>
        </authorList>
    </citation>
    <scope>NUCLEOTIDE SEQUENCE</scope>
    <source>
        <strain evidence="2">AVDCRST_MAG06</strain>
    </source>
</reference>